<evidence type="ECO:0000313" key="2">
    <source>
        <dbReference type="EMBL" id="CDH59634.1"/>
    </source>
</evidence>
<feature type="chain" id="PRO_5001653065" evidence="1">
    <location>
        <begin position="25"/>
        <end position="78"/>
    </location>
</feature>
<name>A0A068SBG8_9FUNG</name>
<dbReference type="EMBL" id="CBTN010000072">
    <property type="protein sequence ID" value="CDH59634.1"/>
    <property type="molecule type" value="Genomic_DNA"/>
</dbReference>
<keyword evidence="1" id="KW-0732">Signal</keyword>
<keyword evidence="3" id="KW-1185">Reference proteome</keyword>
<reference evidence="2" key="1">
    <citation type="submission" date="2013-08" db="EMBL/GenBank/DDBJ databases">
        <title>Gene expansion shapes genome architecture in the human pathogen Lichtheimia corymbifera: an evolutionary genomics analysis in the ancient terrestrial Mucorales (Mucoromycotina).</title>
        <authorList>
            <person name="Schwartze V.U."/>
            <person name="Winter S."/>
            <person name="Shelest E."/>
            <person name="Marcet-Houben M."/>
            <person name="Horn F."/>
            <person name="Wehner S."/>
            <person name="Hoffmann K."/>
            <person name="Riege K."/>
            <person name="Sammeth M."/>
            <person name="Nowrousian M."/>
            <person name="Valiante V."/>
            <person name="Linde J."/>
            <person name="Jacobsen I.D."/>
            <person name="Marz M."/>
            <person name="Brakhage A.A."/>
            <person name="Gabaldon T."/>
            <person name="Bocker S."/>
            <person name="Voigt K."/>
        </authorList>
    </citation>
    <scope>NUCLEOTIDE SEQUENCE [LARGE SCALE GENOMIC DNA]</scope>
    <source>
        <strain evidence="2">FSU 9682</strain>
    </source>
</reference>
<evidence type="ECO:0000313" key="3">
    <source>
        <dbReference type="Proteomes" id="UP000027586"/>
    </source>
</evidence>
<organism evidence="2 3">
    <name type="scientific">Lichtheimia corymbifera JMRC:FSU:9682</name>
    <dbReference type="NCBI Taxonomy" id="1263082"/>
    <lineage>
        <taxon>Eukaryota</taxon>
        <taxon>Fungi</taxon>
        <taxon>Fungi incertae sedis</taxon>
        <taxon>Mucoromycota</taxon>
        <taxon>Mucoromycotina</taxon>
        <taxon>Mucoromycetes</taxon>
        <taxon>Mucorales</taxon>
        <taxon>Lichtheimiaceae</taxon>
        <taxon>Lichtheimia</taxon>
    </lineage>
</organism>
<sequence>MRSPPIAFAGLFIAILCFVVVTQGFPLAVDKRDEDSPPPEASKDWVTIESSFFKTAKDAVQGLTLARLVQGQPPTSDG</sequence>
<feature type="signal peptide" evidence="1">
    <location>
        <begin position="1"/>
        <end position="24"/>
    </location>
</feature>
<dbReference type="Proteomes" id="UP000027586">
    <property type="component" value="Unassembled WGS sequence"/>
</dbReference>
<comment type="caution">
    <text evidence="2">The sequence shown here is derived from an EMBL/GenBank/DDBJ whole genome shotgun (WGS) entry which is preliminary data.</text>
</comment>
<accession>A0A068SBG8</accession>
<evidence type="ECO:0000256" key="1">
    <source>
        <dbReference type="SAM" id="SignalP"/>
    </source>
</evidence>
<dbReference type="OrthoDB" id="10387906at2759"/>
<dbReference type="VEuPathDB" id="FungiDB:LCOR_10441.1"/>
<proteinExistence type="predicted"/>
<gene>
    <name evidence="2" type="ORF">LCOR_10441.1</name>
</gene>
<protein>
    <submittedName>
        <fullName evidence="2">Uncharacterized protein</fullName>
    </submittedName>
</protein>
<dbReference type="AlphaFoldDB" id="A0A068SBG8"/>